<reference evidence="2 3" key="1">
    <citation type="submission" date="2020-08" db="EMBL/GenBank/DDBJ databases">
        <title>Genomic Encyclopedia of Type Strains, Phase III (KMG-III): the genomes of soil and plant-associated and newly described type strains.</title>
        <authorList>
            <person name="Whitman W."/>
        </authorList>
    </citation>
    <scope>NUCLEOTIDE SEQUENCE [LARGE SCALE GENOMIC DNA]</scope>
    <source>
        <strain evidence="2 3">CECT 5995</strain>
    </source>
</reference>
<protein>
    <submittedName>
        <fullName evidence="2">N-acyl amino acid synthase of PEP-CTERM/exosortase system</fullName>
    </submittedName>
</protein>
<dbReference type="InterPro" id="IPR016181">
    <property type="entry name" value="Acyl_CoA_acyltransferase"/>
</dbReference>
<proteinExistence type="predicted"/>
<organism evidence="2 3">
    <name type="scientific">Halomonas organivorans</name>
    <dbReference type="NCBI Taxonomy" id="257772"/>
    <lineage>
        <taxon>Bacteria</taxon>
        <taxon>Pseudomonadati</taxon>
        <taxon>Pseudomonadota</taxon>
        <taxon>Gammaproteobacteria</taxon>
        <taxon>Oceanospirillales</taxon>
        <taxon>Halomonadaceae</taxon>
        <taxon>Halomonas</taxon>
    </lineage>
</organism>
<dbReference type="InterPro" id="IPR022484">
    <property type="entry name" value="PEP-CTERM/exosrtase_acylTfrase"/>
</dbReference>
<dbReference type="Gene3D" id="3.40.630.30">
    <property type="match status" value="1"/>
</dbReference>
<evidence type="ECO:0000313" key="3">
    <source>
        <dbReference type="Proteomes" id="UP000525987"/>
    </source>
</evidence>
<dbReference type="NCBIfam" id="TIGR03694">
    <property type="entry name" value="exosort_acyl"/>
    <property type="match status" value="1"/>
</dbReference>
<name>A0A7W5G3Z6_9GAMM</name>
<feature type="transmembrane region" description="Helical" evidence="1">
    <location>
        <begin position="170"/>
        <end position="188"/>
    </location>
</feature>
<keyword evidence="1" id="KW-0472">Membrane</keyword>
<keyword evidence="3" id="KW-1185">Reference proteome</keyword>
<evidence type="ECO:0000256" key="1">
    <source>
        <dbReference type="SAM" id="Phobius"/>
    </source>
</evidence>
<sequence length="272" mass="31410">MTSPSPEASPRRIRIEPELYTRFREEFMFRLAGNTETRRRIFRLRYDIYCEELGYEPPADPKHHLEFDAYDERAILCLIEHRKTGLAAGCMRLVLPDNGPDGHDCRLPLQEHGGDSLTHASLHPARLCLDHVCEISRLAISPLFRKHSTIDEIDSIVRQQQPFSNTDRETFPLIVIGLFLATYALLGLSNRPHAFAMMEPRLPRLLRMSGFHFIRVGETIEFHGKRNAFYIDQRRVEAEMNRDLMPLYRHIKETLAPQLEGALPHQAIATSS</sequence>
<dbReference type="RefSeq" id="WP_183385838.1">
    <property type="nucleotide sequence ID" value="NZ_JACHXM010000001.1"/>
</dbReference>
<dbReference type="Proteomes" id="UP000525987">
    <property type="component" value="Unassembled WGS sequence"/>
</dbReference>
<comment type="caution">
    <text evidence="2">The sequence shown here is derived from an EMBL/GenBank/DDBJ whole genome shotgun (WGS) entry which is preliminary data.</text>
</comment>
<dbReference type="SUPFAM" id="SSF55729">
    <property type="entry name" value="Acyl-CoA N-acyltransferases (Nat)"/>
    <property type="match status" value="1"/>
</dbReference>
<gene>
    <name evidence="2" type="ORF">FHR96_000273</name>
</gene>
<dbReference type="EMBL" id="JACHXM010000001">
    <property type="protein sequence ID" value="MBB3139427.1"/>
    <property type="molecule type" value="Genomic_DNA"/>
</dbReference>
<dbReference type="Pfam" id="PF13444">
    <property type="entry name" value="Acetyltransf_5"/>
    <property type="match status" value="1"/>
</dbReference>
<dbReference type="AlphaFoldDB" id="A0A7W5G3Z6"/>
<evidence type="ECO:0000313" key="2">
    <source>
        <dbReference type="EMBL" id="MBB3139427.1"/>
    </source>
</evidence>
<keyword evidence="1" id="KW-0812">Transmembrane</keyword>
<keyword evidence="1" id="KW-1133">Transmembrane helix</keyword>
<accession>A0A7W5G3Z6</accession>